<evidence type="ECO:0000256" key="6">
    <source>
        <dbReference type="SAM" id="SignalP"/>
    </source>
</evidence>
<dbReference type="PROSITE" id="PS50076">
    <property type="entry name" value="DNAJ_2"/>
    <property type="match status" value="1"/>
</dbReference>
<dbReference type="SUPFAM" id="SSF46565">
    <property type="entry name" value="Chaperone J-domain"/>
    <property type="match status" value="1"/>
</dbReference>
<dbReference type="InterPro" id="IPR051727">
    <property type="entry name" value="DnaJ_C3_Co-chaperones"/>
</dbReference>
<evidence type="ECO:0000256" key="5">
    <source>
        <dbReference type="SAM" id="MobiDB-lite"/>
    </source>
</evidence>
<keyword evidence="9" id="KW-1185">Reference proteome</keyword>
<dbReference type="EMBL" id="JAJJHW010003409">
    <property type="protein sequence ID" value="KAH8359556.1"/>
    <property type="molecule type" value="Genomic_DNA"/>
</dbReference>
<feature type="chain" id="PRO_5042016284" description="J domain-containing protein" evidence="6">
    <location>
        <begin position="37"/>
        <end position="499"/>
    </location>
</feature>
<feature type="signal peptide" evidence="6">
    <location>
        <begin position="1"/>
        <end position="36"/>
    </location>
</feature>
<proteinExistence type="predicted"/>
<dbReference type="CDD" id="cd06257">
    <property type="entry name" value="DnaJ"/>
    <property type="match status" value="1"/>
</dbReference>
<dbReference type="GO" id="GO:0005783">
    <property type="term" value="C:endoplasmic reticulum"/>
    <property type="evidence" value="ECO:0007669"/>
    <property type="project" value="UniProtKB-SubCell"/>
</dbReference>
<dbReference type="Pfam" id="PF00226">
    <property type="entry name" value="DnaJ"/>
    <property type="match status" value="1"/>
</dbReference>
<dbReference type="FunFam" id="1.25.40.10:FF:000659">
    <property type="entry name" value="AGAP002752-PA-like protein"/>
    <property type="match status" value="1"/>
</dbReference>
<evidence type="ECO:0000259" key="7">
    <source>
        <dbReference type="PROSITE" id="PS50076"/>
    </source>
</evidence>
<dbReference type="SMART" id="SM00028">
    <property type="entry name" value="TPR"/>
    <property type="match status" value="6"/>
</dbReference>
<dbReference type="AlphaFoldDB" id="A0AAD4JUB6"/>
<keyword evidence="4" id="KW-0802">TPR repeat</keyword>
<evidence type="ECO:0000313" key="8">
    <source>
        <dbReference type="EMBL" id="KAH8359556.1"/>
    </source>
</evidence>
<evidence type="ECO:0000313" key="9">
    <source>
        <dbReference type="Proteomes" id="UP001200034"/>
    </source>
</evidence>
<gene>
    <name evidence="8" type="ORF">KR093_007419</name>
</gene>
<protein>
    <recommendedName>
        <fullName evidence="7">J domain-containing protein</fullName>
    </recommendedName>
</protein>
<dbReference type="InterPro" id="IPR036869">
    <property type="entry name" value="J_dom_sf"/>
</dbReference>
<dbReference type="InterPro" id="IPR011990">
    <property type="entry name" value="TPR-like_helical_dom_sf"/>
</dbReference>
<reference evidence="8" key="1">
    <citation type="journal article" date="2021" name="Mol. Ecol. Resour.">
        <title>Phylogenomic analyses of the genus Drosophila reveals genomic signals of climate adaptation.</title>
        <authorList>
            <person name="Li F."/>
            <person name="Rane R.V."/>
            <person name="Luria V."/>
            <person name="Xiong Z."/>
            <person name="Chen J."/>
            <person name="Li Z."/>
            <person name="Catullo R.A."/>
            <person name="Griffin P.C."/>
            <person name="Schiffer M."/>
            <person name="Pearce S."/>
            <person name="Lee S.F."/>
            <person name="McElroy K."/>
            <person name="Stocker A."/>
            <person name="Shirriffs J."/>
            <person name="Cockerell F."/>
            <person name="Coppin C."/>
            <person name="Sgro C.M."/>
            <person name="Karger A."/>
            <person name="Cain J.W."/>
            <person name="Weber J.A."/>
            <person name="Santpere G."/>
            <person name="Kirschner M.W."/>
            <person name="Hoffmann A.A."/>
            <person name="Oakeshott J.G."/>
            <person name="Zhang G."/>
        </authorList>
    </citation>
    <scope>NUCLEOTIDE SEQUENCE</scope>
    <source>
        <strain evidence="8">BGI-SZ-2011g</strain>
    </source>
</reference>
<evidence type="ECO:0000256" key="4">
    <source>
        <dbReference type="PROSITE-ProRule" id="PRU00339"/>
    </source>
</evidence>
<organism evidence="8 9">
    <name type="scientific">Drosophila rubida</name>
    <dbReference type="NCBI Taxonomy" id="30044"/>
    <lineage>
        <taxon>Eukaryota</taxon>
        <taxon>Metazoa</taxon>
        <taxon>Ecdysozoa</taxon>
        <taxon>Arthropoda</taxon>
        <taxon>Hexapoda</taxon>
        <taxon>Insecta</taxon>
        <taxon>Pterygota</taxon>
        <taxon>Neoptera</taxon>
        <taxon>Endopterygota</taxon>
        <taxon>Diptera</taxon>
        <taxon>Brachycera</taxon>
        <taxon>Muscomorpha</taxon>
        <taxon>Ephydroidea</taxon>
        <taxon>Drosophilidae</taxon>
        <taxon>Drosophila</taxon>
    </lineage>
</organism>
<feature type="repeat" description="TPR" evidence="4">
    <location>
        <begin position="226"/>
        <end position="259"/>
    </location>
</feature>
<dbReference type="Proteomes" id="UP001200034">
    <property type="component" value="Unassembled WGS sequence"/>
</dbReference>
<dbReference type="InterPro" id="IPR001623">
    <property type="entry name" value="DnaJ_domain"/>
</dbReference>
<comment type="caution">
    <text evidence="8">The sequence shown here is derived from an EMBL/GenBank/DDBJ whole genome shotgun (WGS) entry which is preliminary data.</text>
</comment>
<dbReference type="SMART" id="SM00271">
    <property type="entry name" value="DnaJ"/>
    <property type="match status" value="1"/>
</dbReference>
<feature type="domain" description="J" evidence="7">
    <location>
        <begin position="397"/>
        <end position="464"/>
    </location>
</feature>
<feature type="repeat" description="TPR" evidence="4">
    <location>
        <begin position="112"/>
        <end position="145"/>
    </location>
</feature>
<dbReference type="FunFam" id="1.10.287.110:FF:000015">
    <property type="entry name" value="dnaJ homolog subfamily C member 3"/>
    <property type="match status" value="1"/>
</dbReference>
<dbReference type="Pfam" id="PF13181">
    <property type="entry name" value="TPR_8"/>
    <property type="match status" value="2"/>
</dbReference>
<dbReference type="PRINTS" id="PR00625">
    <property type="entry name" value="JDOMAIN"/>
</dbReference>
<dbReference type="SUPFAM" id="SSF48452">
    <property type="entry name" value="TPR-like"/>
    <property type="match status" value="2"/>
</dbReference>
<dbReference type="GO" id="GO:0034975">
    <property type="term" value="P:protein folding in endoplasmic reticulum"/>
    <property type="evidence" value="ECO:0007669"/>
    <property type="project" value="TreeGrafter"/>
</dbReference>
<name>A0AAD4JUB6_9MUSC</name>
<dbReference type="PANTHER" id="PTHR44140">
    <property type="entry name" value="LD25575P"/>
    <property type="match status" value="1"/>
</dbReference>
<accession>A0AAD4JUB6</accession>
<dbReference type="Gene3D" id="1.10.287.110">
    <property type="entry name" value="DnaJ domain"/>
    <property type="match status" value="1"/>
</dbReference>
<keyword evidence="2 6" id="KW-0732">Signal</keyword>
<evidence type="ECO:0000256" key="1">
    <source>
        <dbReference type="ARBA" id="ARBA00004240"/>
    </source>
</evidence>
<dbReference type="GO" id="GO:0051087">
    <property type="term" value="F:protein-folding chaperone binding"/>
    <property type="evidence" value="ECO:0007669"/>
    <property type="project" value="TreeGrafter"/>
</dbReference>
<dbReference type="Gene3D" id="1.25.40.10">
    <property type="entry name" value="Tetratricopeptide repeat domain"/>
    <property type="match status" value="1"/>
</dbReference>
<dbReference type="PANTHER" id="PTHR44140:SF2">
    <property type="entry name" value="LD25575P"/>
    <property type="match status" value="1"/>
</dbReference>
<dbReference type="Pfam" id="PF13414">
    <property type="entry name" value="TPR_11"/>
    <property type="match status" value="1"/>
</dbReference>
<comment type="subcellular location">
    <subcellularLocation>
        <location evidence="1">Endoplasmic reticulum</location>
    </subcellularLocation>
</comment>
<evidence type="ECO:0000256" key="2">
    <source>
        <dbReference type="ARBA" id="ARBA00022729"/>
    </source>
</evidence>
<feature type="region of interest" description="Disordered" evidence="5">
    <location>
        <begin position="453"/>
        <end position="480"/>
    </location>
</feature>
<feature type="repeat" description="TPR" evidence="4">
    <location>
        <begin position="78"/>
        <end position="111"/>
    </location>
</feature>
<evidence type="ECO:0000256" key="3">
    <source>
        <dbReference type="ARBA" id="ARBA00022824"/>
    </source>
</evidence>
<dbReference type="InterPro" id="IPR019734">
    <property type="entry name" value="TPR_rpt"/>
</dbReference>
<dbReference type="GO" id="GO:0051787">
    <property type="term" value="F:misfolded protein binding"/>
    <property type="evidence" value="ECO:0007669"/>
    <property type="project" value="TreeGrafter"/>
</dbReference>
<feature type="repeat" description="TPR" evidence="4">
    <location>
        <begin position="343"/>
        <end position="376"/>
    </location>
</feature>
<sequence>MALPLSDLLLLGSGEKKLAACVLLLLLELFMEGADAATSNQADIDNHLELGKDFLARGQLSDALTHYHAAVEGDPNNYLTLFKRGTVYLALGKTRFAIQDFSRVLELKPDFTAARSQRGFVHMKSGDYDHALVDFEYVLSEEPHNALANEHFGRLRPAQEQWALVQRLMDNNDNQNAIGMITQLLEISPWSVPFRQARSDAYLKTNDVLSAISDLRQVNRLSQDSTEGHYNIAHLLYNIGHATNALKEIRECLKFDPEHKLCFPFYKKLRKVEKQLVTAEQAREEKQAEQCITAAEAVLKHEPDETMVRYEAHKLLCSCYTTDEQYGKALSHCKQALDIMKDAQVYCDRAEALLGSEMYDDAIHDFQAAIEIDENNARAKEGIQKAKKLQKQAERRDYYKILGVKRTANKQEIVKAYRKAAQKWHPDNFKDEEKKVAEKKFIDIAAAKEVLTDPEKRRQFDNGEDPLDPESNQRGGFRGADPFAHFQHGSPFQFKFHFN</sequence>
<feature type="repeat" description="TPR" evidence="4">
    <location>
        <begin position="44"/>
        <end position="77"/>
    </location>
</feature>
<dbReference type="PROSITE" id="PS50005">
    <property type="entry name" value="TPR"/>
    <property type="match status" value="5"/>
</dbReference>
<keyword evidence="3" id="KW-0256">Endoplasmic reticulum</keyword>